<dbReference type="Proteomes" id="UP000187209">
    <property type="component" value="Unassembled WGS sequence"/>
</dbReference>
<evidence type="ECO:0000313" key="4">
    <source>
        <dbReference type="Proteomes" id="UP000187209"/>
    </source>
</evidence>
<reference evidence="3 4" key="1">
    <citation type="submission" date="2016-11" db="EMBL/GenBank/DDBJ databases">
        <title>The macronuclear genome of Stentor coeruleus: a giant cell with tiny introns.</title>
        <authorList>
            <person name="Slabodnick M."/>
            <person name="Ruby J.G."/>
            <person name="Reiff S.B."/>
            <person name="Swart E.C."/>
            <person name="Gosai S."/>
            <person name="Prabakaran S."/>
            <person name="Witkowska E."/>
            <person name="Larue G.E."/>
            <person name="Fisher S."/>
            <person name="Freeman R.M."/>
            <person name="Gunawardena J."/>
            <person name="Chu W."/>
            <person name="Stover N.A."/>
            <person name="Gregory B.D."/>
            <person name="Nowacki M."/>
            <person name="Derisi J."/>
            <person name="Roy S.W."/>
            <person name="Marshall W.F."/>
            <person name="Sood P."/>
        </authorList>
    </citation>
    <scope>NUCLEOTIDE SEQUENCE [LARGE SCALE GENOMIC DNA]</scope>
    <source>
        <strain evidence="3">WM001</strain>
    </source>
</reference>
<organism evidence="3 4">
    <name type="scientific">Stentor coeruleus</name>
    <dbReference type="NCBI Taxonomy" id="5963"/>
    <lineage>
        <taxon>Eukaryota</taxon>
        <taxon>Sar</taxon>
        <taxon>Alveolata</taxon>
        <taxon>Ciliophora</taxon>
        <taxon>Postciliodesmatophora</taxon>
        <taxon>Heterotrichea</taxon>
        <taxon>Heterotrichida</taxon>
        <taxon>Stentoridae</taxon>
        <taxon>Stentor</taxon>
    </lineage>
</organism>
<sequence length="140" mass="15703">MVWLFLFIHASAFVCHKSCLDICKLDPNTKCISDCCPEIKTINASSCSLICDEVDGIYQCNDVCNEKENSCENNCEQFCDNRAPGCKEECLDEFCGHQSNVTNWIFVVGIIMLFCVFIVVLIKSIANVHIKIAEIDSGYI</sequence>
<dbReference type="EMBL" id="MPUH01000098">
    <property type="protein sequence ID" value="OMJ90641.1"/>
    <property type="molecule type" value="Genomic_DNA"/>
</dbReference>
<dbReference type="AlphaFoldDB" id="A0A1R2CNT9"/>
<feature type="signal peptide" evidence="2">
    <location>
        <begin position="1"/>
        <end position="19"/>
    </location>
</feature>
<keyword evidence="1" id="KW-0472">Membrane</keyword>
<evidence type="ECO:0008006" key="5">
    <source>
        <dbReference type="Google" id="ProtNLM"/>
    </source>
</evidence>
<evidence type="ECO:0000256" key="1">
    <source>
        <dbReference type="SAM" id="Phobius"/>
    </source>
</evidence>
<keyword evidence="1" id="KW-1133">Transmembrane helix</keyword>
<proteinExistence type="predicted"/>
<keyword evidence="1" id="KW-0812">Transmembrane</keyword>
<feature type="transmembrane region" description="Helical" evidence="1">
    <location>
        <begin position="104"/>
        <end position="122"/>
    </location>
</feature>
<name>A0A1R2CNT9_9CILI</name>
<evidence type="ECO:0000256" key="2">
    <source>
        <dbReference type="SAM" id="SignalP"/>
    </source>
</evidence>
<comment type="caution">
    <text evidence="3">The sequence shown here is derived from an EMBL/GenBank/DDBJ whole genome shotgun (WGS) entry which is preliminary data.</text>
</comment>
<protein>
    <recommendedName>
        <fullName evidence="5">4Fe-4S ferredoxin-type domain-containing protein</fullName>
    </recommendedName>
</protein>
<accession>A0A1R2CNT9</accession>
<evidence type="ECO:0000313" key="3">
    <source>
        <dbReference type="EMBL" id="OMJ90641.1"/>
    </source>
</evidence>
<keyword evidence="4" id="KW-1185">Reference proteome</keyword>
<keyword evidence="2" id="KW-0732">Signal</keyword>
<gene>
    <name evidence="3" type="ORF">SteCoe_6916</name>
</gene>
<feature type="chain" id="PRO_5012955243" description="4Fe-4S ferredoxin-type domain-containing protein" evidence="2">
    <location>
        <begin position="20"/>
        <end position="140"/>
    </location>
</feature>